<dbReference type="Proteomes" id="UP001061282">
    <property type="component" value="Unassembled WGS sequence"/>
</dbReference>
<gene>
    <name evidence="1" type="ORF">M8013_18460</name>
</gene>
<accession>A0A9J6QFK7</accession>
<reference evidence="1" key="1">
    <citation type="submission" date="2022-05" db="EMBL/GenBank/DDBJ databases">
        <title>Description of a novel species of Leclercia; Leclercia tamurae and the Proposal for a Novel Genus Silvania gen. nov. Containing Two Novel Species Silvania hatchlandensis sp. nov. and Silvania confinis sp. nov. Isolated from the Rhizosphere of Oak.</title>
        <authorList>
            <person name="Maddock D.W."/>
            <person name="Brady C.L."/>
            <person name="Denman S."/>
            <person name="Arnold D."/>
        </authorList>
    </citation>
    <scope>NUCLEOTIDE SEQUENCE</scope>
    <source>
        <strain evidence="1">H4N4</strain>
    </source>
</reference>
<protein>
    <submittedName>
        <fullName evidence="1">Uncharacterized protein</fullName>
    </submittedName>
</protein>
<dbReference type="InterPro" id="IPR021285">
    <property type="entry name" value="Tscrpt_reg_HycA"/>
</dbReference>
<keyword evidence="2" id="KW-1185">Reference proteome</keyword>
<dbReference type="EMBL" id="JAMGZJ010000078">
    <property type="protein sequence ID" value="MCU6670712.1"/>
    <property type="molecule type" value="Genomic_DNA"/>
</dbReference>
<evidence type="ECO:0000313" key="1">
    <source>
        <dbReference type="EMBL" id="MCU6670712.1"/>
    </source>
</evidence>
<proteinExistence type="predicted"/>
<dbReference type="AlphaFoldDB" id="A0A9J6QFK7"/>
<comment type="caution">
    <text evidence="1">The sequence shown here is derived from an EMBL/GenBank/DDBJ whole genome shotgun (WGS) entry which is preliminary data.</text>
</comment>
<evidence type="ECO:0000313" key="2">
    <source>
        <dbReference type="Proteomes" id="UP001061282"/>
    </source>
</evidence>
<sequence length="120" mass="13701">MEKLWNAYSMALLTRITATERLYHHQVVPYQKERLRVKVFGNITLNIVRSSTFGAININYLVESPELGIIDIPSSCIDRQGVLDNVISLAEGEQVFDHYLNKLNFIYNAILQCSAQAEQI</sequence>
<organism evidence="1 2">
    <name type="scientific">Silvania confinis</name>
    <dbReference type="NCBI Taxonomy" id="2926470"/>
    <lineage>
        <taxon>Bacteria</taxon>
        <taxon>Pseudomonadati</taxon>
        <taxon>Pseudomonadota</taxon>
        <taxon>Gammaproteobacteria</taxon>
        <taxon>Enterobacterales</taxon>
        <taxon>Enterobacteriaceae</taxon>
        <taxon>Silvania</taxon>
    </lineage>
</organism>
<name>A0A9J6QFK7_9ENTR</name>
<dbReference type="Pfam" id="PF11046">
    <property type="entry name" value="HycA_repressor"/>
    <property type="match status" value="1"/>
</dbReference>